<feature type="chain" id="PRO_5026205993" evidence="4">
    <location>
        <begin position="20"/>
        <end position="455"/>
    </location>
</feature>
<evidence type="ECO:0000256" key="2">
    <source>
        <dbReference type="ARBA" id="ARBA00023180"/>
    </source>
</evidence>
<feature type="disulfide bond" evidence="3">
    <location>
        <begin position="406"/>
        <end position="414"/>
    </location>
</feature>
<dbReference type="PANTHER" id="PTHR20963:SF14">
    <property type="entry name" value="ACID PHOSPHATASE, PUTATIVE-RELATED"/>
    <property type="match status" value="1"/>
</dbReference>
<keyword evidence="3" id="KW-1015">Disulfide bond</keyword>
<dbReference type="GO" id="GO:0003993">
    <property type="term" value="F:acid phosphatase activity"/>
    <property type="evidence" value="ECO:0007669"/>
    <property type="project" value="TreeGrafter"/>
</dbReference>
<evidence type="ECO:0000313" key="5">
    <source>
        <dbReference type="EMBL" id="KAF1987514.1"/>
    </source>
</evidence>
<dbReference type="GO" id="GO:0009277">
    <property type="term" value="C:fungal-type cell wall"/>
    <property type="evidence" value="ECO:0007669"/>
    <property type="project" value="TreeGrafter"/>
</dbReference>
<dbReference type="OrthoDB" id="6509975at2759"/>
<dbReference type="InterPro" id="IPR029033">
    <property type="entry name" value="His_PPase_superfam"/>
</dbReference>
<dbReference type="FunFam" id="3.40.50.1240:FF:000065">
    <property type="entry name" value="Similar to histidine acid phosphatase"/>
    <property type="match status" value="1"/>
</dbReference>
<gene>
    <name evidence="5" type="ORF">K402DRAFT_412137</name>
</gene>
<dbReference type="InterPro" id="IPR016274">
    <property type="entry name" value="Histidine_acid_Pase_euk"/>
</dbReference>
<keyword evidence="4" id="KW-0732">Signal</keyword>
<dbReference type="Proteomes" id="UP000800041">
    <property type="component" value="Unassembled WGS sequence"/>
</dbReference>
<feature type="disulfide bond" evidence="3">
    <location>
        <begin position="50"/>
        <end position="381"/>
    </location>
</feature>
<dbReference type="EMBL" id="ML977152">
    <property type="protein sequence ID" value="KAF1987514.1"/>
    <property type="molecule type" value="Genomic_DNA"/>
</dbReference>
<name>A0A6G1H375_9PEZI</name>
<evidence type="ECO:0000256" key="4">
    <source>
        <dbReference type="SAM" id="SignalP"/>
    </source>
</evidence>
<accession>A0A6G1H375</accession>
<evidence type="ECO:0000313" key="6">
    <source>
        <dbReference type="Proteomes" id="UP000800041"/>
    </source>
</evidence>
<dbReference type="AlphaFoldDB" id="A0A6G1H375"/>
<reference evidence="5" key="1">
    <citation type="journal article" date="2020" name="Stud. Mycol.">
        <title>101 Dothideomycetes genomes: a test case for predicting lifestyles and emergence of pathogens.</title>
        <authorList>
            <person name="Haridas S."/>
            <person name="Albert R."/>
            <person name="Binder M."/>
            <person name="Bloem J."/>
            <person name="Labutti K."/>
            <person name="Salamov A."/>
            <person name="Andreopoulos B."/>
            <person name="Baker S."/>
            <person name="Barry K."/>
            <person name="Bills G."/>
            <person name="Bluhm B."/>
            <person name="Cannon C."/>
            <person name="Castanera R."/>
            <person name="Culley D."/>
            <person name="Daum C."/>
            <person name="Ezra D."/>
            <person name="Gonzalez J."/>
            <person name="Henrissat B."/>
            <person name="Kuo A."/>
            <person name="Liang C."/>
            <person name="Lipzen A."/>
            <person name="Lutzoni F."/>
            <person name="Magnuson J."/>
            <person name="Mondo S."/>
            <person name="Nolan M."/>
            <person name="Ohm R."/>
            <person name="Pangilinan J."/>
            <person name="Park H.-J."/>
            <person name="Ramirez L."/>
            <person name="Alfaro M."/>
            <person name="Sun H."/>
            <person name="Tritt A."/>
            <person name="Yoshinaga Y."/>
            <person name="Zwiers L.-H."/>
            <person name="Turgeon B."/>
            <person name="Goodwin S."/>
            <person name="Spatafora J."/>
            <person name="Crous P."/>
            <person name="Grigoriev I."/>
        </authorList>
    </citation>
    <scope>NUCLEOTIDE SEQUENCE</scope>
    <source>
        <strain evidence="5">CBS 113979</strain>
    </source>
</reference>
<dbReference type="PIRSF" id="PIRSF000894">
    <property type="entry name" value="Acid_phosphatase"/>
    <property type="match status" value="1"/>
</dbReference>
<protein>
    <submittedName>
        <fullName evidence="5">Putative histidine acid phosphatase</fullName>
    </submittedName>
</protein>
<proteinExistence type="predicted"/>
<evidence type="ECO:0000256" key="3">
    <source>
        <dbReference type="PIRSR" id="PIRSR000894-2"/>
    </source>
</evidence>
<feature type="signal peptide" evidence="4">
    <location>
        <begin position="1"/>
        <end position="19"/>
    </location>
</feature>
<dbReference type="Pfam" id="PF00328">
    <property type="entry name" value="His_Phos_2"/>
    <property type="match status" value="1"/>
</dbReference>
<feature type="disulfide bond" evidence="3">
    <location>
        <begin position="237"/>
        <end position="250"/>
    </location>
</feature>
<keyword evidence="2" id="KW-0325">Glycoprotein</keyword>
<dbReference type="InterPro" id="IPR000560">
    <property type="entry name" value="His_Pase_clade-2"/>
</dbReference>
<keyword evidence="6" id="KW-1185">Reference proteome</keyword>
<evidence type="ECO:0000256" key="1">
    <source>
        <dbReference type="ARBA" id="ARBA00022801"/>
    </source>
</evidence>
<keyword evidence="1" id="KW-0378">Hydrolase</keyword>
<dbReference type="SUPFAM" id="SSF53254">
    <property type="entry name" value="Phosphoglycerate mutase-like"/>
    <property type="match status" value="1"/>
</dbReference>
<dbReference type="PANTHER" id="PTHR20963">
    <property type="entry name" value="MULTIPLE INOSITOL POLYPHOSPHATE PHOSPHATASE-RELATED"/>
    <property type="match status" value="1"/>
</dbReference>
<organism evidence="5 6">
    <name type="scientific">Aulographum hederae CBS 113979</name>
    <dbReference type="NCBI Taxonomy" id="1176131"/>
    <lineage>
        <taxon>Eukaryota</taxon>
        <taxon>Fungi</taxon>
        <taxon>Dikarya</taxon>
        <taxon>Ascomycota</taxon>
        <taxon>Pezizomycotina</taxon>
        <taxon>Dothideomycetes</taxon>
        <taxon>Pleosporomycetidae</taxon>
        <taxon>Aulographales</taxon>
        <taxon>Aulographaceae</taxon>
    </lineage>
</organism>
<sequence>MRSGLSVLLVAKFAASAFSYSFNPLEHLAGIAPYFEPSDPPLDPSPPQGCNVTRAAYLVRHAAIYANDFDFEEYIEPFVQKLANASVNWSRTRDLAFLATWKSPIGEKDEEQLTQVGELEAQKLGVEVLQRYPNFKPPKKVWTSTAERTTKSAESFISGLVRYENETEMVQVYEGKEAGANSLTPYSSCPAYSGSRGSDQSKPFQTRYTAPIIERLKAQAPGFNFTNNDIVGMQELCGYETVIRGSSPFCSLSLFTPNDWLGFEYANDLMYHYNTGYGFDVSGAIGMPWVTATTQQLLSDGVGNAVANPEGELQDLYVSFTHRELPPTVIVALGLFNNSAFSSSGDVNATMPTDTINHNRAWKSSNILPFLTNVAVEKMECDSYGYGQGEYFRVLVNKSPQSLPGCNYGPGESCPRNAFVEFISRREAMFGGFGQKCGVDYGNSTDTLGIYSSAQ</sequence>
<dbReference type="CDD" id="cd07061">
    <property type="entry name" value="HP_HAP_like"/>
    <property type="match status" value="1"/>
</dbReference>
<dbReference type="Gene3D" id="3.40.50.1240">
    <property type="entry name" value="Phosphoglycerate mutase-like"/>
    <property type="match status" value="1"/>
</dbReference>